<protein>
    <submittedName>
        <fullName evidence="1">Uncharacterized protein</fullName>
    </submittedName>
</protein>
<feature type="non-terminal residue" evidence="1">
    <location>
        <position position="1"/>
    </location>
</feature>
<accession>A0A654EGB3</accession>
<sequence>LRPTTSPHGIHCECVSAAGAQCSAAQCPCLILQRATAVTVTRPWPLKWIQYQVLRASFSMGLRPWM</sequence>
<dbReference type="AlphaFoldDB" id="A0A654EGB3"/>
<organism evidence="1 2">
    <name type="scientific">Arabidopsis thaliana</name>
    <name type="common">Mouse-ear cress</name>
    <dbReference type="NCBI Taxonomy" id="3702"/>
    <lineage>
        <taxon>Eukaryota</taxon>
        <taxon>Viridiplantae</taxon>
        <taxon>Streptophyta</taxon>
        <taxon>Embryophyta</taxon>
        <taxon>Tracheophyta</taxon>
        <taxon>Spermatophyta</taxon>
        <taxon>Magnoliopsida</taxon>
        <taxon>eudicotyledons</taxon>
        <taxon>Gunneridae</taxon>
        <taxon>Pentapetalae</taxon>
        <taxon>rosids</taxon>
        <taxon>malvids</taxon>
        <taxon>Brassicales</taxon>
        <taxon>Brassicaceae</taxon>
        <taxon>Camelineae</taxon>
        <taxon>Arabidopsis</taxon>
    </lineage>
</organism>
<dbReference type="EMBL" id="CACRSJ010000055">
    <property type="protein sequence ID" value="VYS44600.1"/>
    <property type="molecule type" value="Genomic_DNA"/>
</dbReference>
<evidence type="ECO:0000313" key="1">
    <source>
        <dbReference type="EMBL" id="VYS44600.1"/>
    </source>
</evidence>
<evidence type="ECO:0000313" key="2">
    <source>
        <dbReference type="Proteomes" id="UP000426265"/>
    </source>
</evidence>
<dbReference type="Proteomes" id="UP000426265">
    <property type="component" value="Unassembled WGS sequence"/>
</dbReference>
<gene>
    <name evidence="1" type="ORF">AN1_LOCUS110</name>
</gene>
<name>A0A654EGB3_ARATH</name>
<proteinExistence type="predicted"/>
<reference evidence="1 2" key="1">
    <citation type="submission" date="2019-11" db="EMBL/GenBank/DDBJ databases">
        <authorList>
            <person name="Jiao W.-B."/>
            <person name="Schneeberger K."/>
        </authorList>
    </citation>
    <scope>NUCLEOTIDE SEQUENCE [LARGE SCALE GENOMIC DNA]</scope>
    <source>
        <strain evidence="2">cv. An-1</strain>
    </source>
</reference>